<evidence type="ECO:0000313" key="5">
    <source>
        <dbReference type="Proteomes" id="UP001595557"/>
    </source>
</evidence>
<comment type="similarity">
    <text evidence="1 3">Belongs to the DapA family.</text>
</comment>
<dbReference type="SMART" id="SM01130">
    <property type="entry name" value="DHDPS"/>
    <property type="match status" value="1"/>
</dbReference>
<evidence type="ECO:0000256" key="3">
    <source>
        <dbReference type="PIRNR" id="PIRNR001365"/>
    </source>
</evidence>
<dbReference type="Gene3D" id="3.20.20.70">
    <property type="entry name" value="Aldolase class I"/>
    <property type="match status" value="1"/>
</dbReference>
<proteinExistence type="inferred from homology"/>
<dbReference type="InterPro" id="IPR013785">
    <property type="entry name" value="Aldolase_TIM"/>
</dbReference>
<name>A0ABV7ILB4_9RHOB</name>
<accession>A0ABV7ILB4</accession>
<dbReference type="Pfam" id="PF00701">
    <property type="entry name" value="DHDPS"/>
    <property type="match status" value="1"/>
</dbReference>
<dbReference type="EMBL" id="JBHRTE010000070">
    <property type="protein sequence ID" value="MFC3169560.1"/>
    <property type="molecule type" value="Genomic_DNA"/>
</dbReference>
<evidence type="ECO:0000256" key="2">
    <source>
        <dbReference type="ARBA" id="ARBA00023239"/>
    </source>
</evidence>
<dbReference type="Proteomes" id="UP001595557">
    <property type="component" value="Unassembled WGS sequence"/>
</dbReference>
<organism evidence="4 5">
    <name type="scientific">Paracoccus fontiphilus</name>
    <dbReference type="NCBI Taxonomy" id="1815556"/>
    <lineage>
        <taxon>Bacteria</taxon>
        <taxon>Pseudomonadati</taxon>
        <taxon>Pseudomonadota</taxon>
        <taxon>Alphaproteobacteria</taxon>
        <taxon>Rhodobacterales</taxon>
        <taxon>Paracoccaceae</taxon>
        <taxon>Paracoccus</taxon>
    </lineage>
</organism>
<gene>
    <name evidence="4" type="ORF">ACFOD7_16030</name>
</gene>
<sequence length="318" mass="34685">MNAQPKPVAELGFNTATKGVYPIAATPFNPDQSVDWDSLDRLTDFYEASGATGITILGILGEAGKLDPEESREIAARVIRRTRLPIVVGVSNPSFTAMGRLAKESMDLGAAGVMIAGHAALRSDEQIAAHFRSAVDAIGPDTPWALQDYPLTLSVVLSVPMIARIMTEHPSCVMLKAEDWPQLEKLSTIRSWQKDGKMPAFSILTANGGLFLDFEPERGSDGAMTGYAFPDALVEMDALHRRGERDAAHDLFDAHLPMIRMEQQAGVGLAVRKYLLMRRGAIACDIQRKPGTALTAQGRSEIDYLLERLARKDARARL</sequence>
<dbReference type="SUPFAM" id="SSF51569">
    <property type="entry name" value="Aldolase"/>
    <property type="match status" value="1"/>
</dbReference>
<reference evidence="5" key="1">
    <citation type="journal article" date="2019" name="Int. J. Syst. Evol. Microbiol.">
        <title>The Global Catalogue of Microorganisms (GCM) 10K type strain sequencing project: providing services to taxonomists for standard genome sequencing and annotation.</title>
        <authorList>
            <consortium name="The Broad Institute Genomics Platform"/>
            <consortium name="The Broad Institute Genome Sequencing Center for Infectious Disease"/>
            <person name="Wu L."/>
            <person name="Ma J."/>
        </authorList>
    </citation>
    <scope>NUCLEOTIDE SEQUENCE [LARGE SCALE GENOMIC DNA]</scope>
    <source>
        <strain evidence="5">KCTC 52239</strain>
    </source>
</reference>
<dbReference type="RefSeq" id="WP_207468078.1">
    <property type="nucleotide sequence ID" value="NZ_JAFNAW010000018.1"/>
</dbReference>
<dbReference type="PANTHER" id="PTHR12128">
    <property type="entry name" value="DIHYDRODIPICOLINATE SYNTHASE"/>
    <property type="match status" value="1"/>
</dbReference>
<dbReference type="InterPro" id="IPR002220">
    <property type="entry name" value="DapA-like"/>
</dbReference>
<comment type="caution">
    <text evidence="4">The sequence shown here is derived from an EMBL/GenBank/DDBJ whole genome shotgun (WGS) entry which is preliminary data.</text>
</comment>
<dbReference type="PIRSF" id="PIRSF001365">
    <property type="entry name" value="DHDPS"/>
    <property type="match status" value="1"/>
</dbReference>
<keyword evidence="5" id="KW-1185">Reference proteome</keyword>
<keyword evidence="2 3" id="KW-0456">Lyase</keyword>
<evidence type="ECO:0000256" key="1">
    <source>
        <dbReference type="ARBA" id="ARBA00007592"/>
    </source>
</evidence>
<evidence type="ECO:0000313" key="4">
    <source>
        <dbReference type="EMBL" id="MFC3169560.1"/>
    </source>
</evidence>
<dbReference type="PANTHER" id="PTHR12128:SF66">
    <property type="entry name" value="4-HYDROXY-2-OXOGLUTARATE ALDOLASE, MITOCHONDRIAL"/>
    <property type="match status" value="1"/>
</dbReference>
<dbReference type="CDD" id="cd00408">
    <property type="entry name" value="DHDPS-like"/>
    <property type="match status" value="1"/>
</dbReference>
<protein>
    <submittedName>
        <fullName evidence="4">Dihydrodipicolinate synthase family protein</fullName>
    </submittedName>
</protein>